<evidence type="ECO:0000256" key="4">
    <source>
        <dbReference type="ARBA" id="ARBA00023125"/>
    </source>
</evidence>
<dbReference type="InterPro" id="IPR001867">
    <property type="entry name" value="OmpR/PhoB-type_DNA-bd"/>
</dbReference>
<dbReference type="InterPro" id="IPR016032">
    <property type="entry name" value="Sig_transdc_resp-reg_C-effctor"/>
</dbReference>
<dbReference type="PROSITE" id="PS51755">
    <property type="entry name" value="OMPR_PHOB"/>
    <property type="match status" value="1"/>
</dbReference>
<dbReference type="InterPro" id="IPR036388">
    <property type="entry name" value="WH-like_DNA-bd_sf"/>
</dbReference>
<dbReference type="PANTHER" id="PTHR48111">
    <property type="entry name" value="REGULATOR OF RPOS"/>
    <property type="match status" value="1"/>
</dbReference>
<sequence length="224" mass="24891">MKILIVEDDGGIAALLERGLSRHGLDCEIAETGEEALSHLGQRRYDAMVLDRMLPRLDGMEVLRRRPCKVPVLMLSALGTLEDRIEGLDAGADDYLVKPFDMAEVISRLNAIMRRGGNGDRGDILRAGDLEIVLTTFRASRCGKPLHLNKKEFALLAELMRNTDRPMTRKMLIEAVWGYSFEPTTNIIESNMSRLRSKLVAGGGPDPIETARGFGYVLRTVHDA</sequence>
<dbReference type="SUPFAM" id="SSF52172">
    <property type="entry name" value="CheY-like"/>
    <property type="match status" value="1"/>
</dbReference>
<dbReference type="GO" id="GO:0000156">
    <property type="term" value="F:phosphorelay response regulator activity"/>
    <property type="evidence" value="ECO:0007669"/>
    <property type="project" value="TreeGrafter"/>
</dbReference>
<feature type="domain" description="OmpR/PhoB-type" evidence="7">
    <location>
        <begin position="122"/>
        <end position="220"/>
    </location>
</feature>
<evidence type="ECO:0000256" key="5">
    <source>
        <dbReference type="ARBA" id="ARBA00023163"/>
    </source>
</evidence>
<dbReference type="Gene3D" id="3.40.50.2300">
    <property type="match status" value="1"/>
</dbReference>
<dbReference type="EMBL" id="CZQE01000337">
    <property type="protein sequence ID" value="CUS46087.1"/>
    <property type="molecule type" value="Genomic_DNA"/>
</dbReference>
<evidence type="ECO:0000259" key="7">
    <source>
        <dbReference type="PROSITE" id="PS51755"/>
    </source>
</evidence>
<keyword evidence="1" id="KW-0597">Phosphoprotein</keyword>
<feature type="domain" description="Response regulatory" evidence="6">
    <location>
        <begin position="2"/>
        <end position="113"/>
    </location>
</feature>
<dbReference type="Gene3D" id="6.10.250.690">
    <property type="match status" value="1"/>
</dbReference>
<gene>
    <name evidence="8" type="ORF">MGWOODY_Smn1665</name>
</gene>
<dbReference type="SMART" id="SM00862">
    <property type="entry name" value="Trans_reg_C"/>
    <property type="match status" value="1"/>
</dbReference>
<organism evidence="8">
    <name type="scientific">hydrothermal vent metagenome</name>
    <dbReference type="NCBI Taxonomy" id="652676"/>
    <lineage>
        <taxon>unclassified sequences</taxon>
        <taxon>metagenomes</taxon>
        <taxon>ecological metagenomes</taxon>
    </lineage>
</organism>
<dbReference type="InterPro" id="IPR001789">
    <property type="entry name" value="Sig_transdc_resp-reg_receiver"/>
</dbReference>
<dbReference type="SMART" id="SM00448">
    <property type="entry name" value="REC"/>
    <property type="match status" value="1"/>
</dbReference>
<dbReference type="GO" id="GO:0006355">
    <property type="term" value="P:regulation of DNA-templated transcription"/>
    <property type="evidence" value="ECO:0007669"/>
    <property type="project" value="InterPro"/>
</dbReference>
<evidence type="ECO:0000313" key="8">
    <source>
        <dbReference type="EMBL" id="CUS46087.1"/>
    </source>
</evidence>
<dbReference type="Pfam" id="PF00486">
    <property type="entry name" value="Trans_reg_C"/>
    <property type="match status" value="1"/>
</dbReference>
<dbReference type="SUPFAM" id="SSF46894">
    <property type="entry name" value="C-terminal effector domain of the bipartite response regulators"/>
    <property type="match status" value="1"/>
</dbReference>
<dbReference type="InterPro" id="IPR011006">
    <property type="entry name" value="CheY-like_superfamily"/>
</dbReference>
<dbReference type="GO" id="GO:0032993">
    <property type="term" value="C:protein-DNA complex"/>
    <property type="evidence" value="ECO:0007669"/>
    <property type="project" value="TreeGrafter"/>
</dbReference>
<reference evidence="8" key="1">
    <citation type="submission" date="2015-10" db="EMBL/GenBank/DDBJ databases">
        <authorList>
            <person name="Gilbert D.G."/>
        </authorList>
    </citation>
    <scope>NUCLEOTIDE SEQUENCE</scope>
</reference>
<dbReference type="CDD" id="cd00383">
    <property type="entry name" value="trans_reg_C"/>
    <property type="match status" value="1"/>
</dbReference>
<dbReference type="Pfam" id="PF00072">
    <property type="entry name" value="Response_reg"/>
    <property type="match status" value="1"/>
</dbReference>
<dbReference type="GO" id="GO:0000976">
    <property type="term" value="F:transcription cis-regulatory region binding"/>
    <property type="evidence" value="ECO:0007669"/>
    <property type="project" value="TreeGrafter"/>
</dbReference>
<name>A0A160TP11_9ZZZZ</name>
<evidence type="ECO:0000256" key="1">
    <source>
        <dbReference type="ARBA" id="ARBA00022553"/>
    </source>
</evidence>
<keyword evidence="3" id="KW-0805">Transcription regulation</keyword>
<dbReference type="InterPro" id="IPR039420">
    <property type="entry name" value="WalR-like"/>
</dbReference>
<proteinExistence type="predicted"/>
<keyword evidence="2" id="KW-0902">Two-component regulatory system</keyword>
<evidence type="ECO:0000259" key="6">
    <source>
        <dbReference type="PROSITE" id="PS50110"/>
    </source>
</evidence>
<keyword evidence="5" id="KW-0804">Transcription</keyword>
<accession>A0A160TP11</accession>
<dbReference type="GO" id="GO:0005829">
    <property type="term" value="C:cytosol"/>
    <property type="evidence" value="ECO:0007669"/>
    <property type="project" value="TreeGrafter"/>
</dbReference>
<dbReference type="Gene3D" id="1.10.10.10">
    <property type="entry name" value="Winged helix-like DNA-binding domain superfamily/Winged helix DNA-binding domain"/>
    <property type="match status" value="1"/>
</dbReference>
<evidence type="ECO:0000256" key="3">
    <source>
        <dbReference type="ARBA" id="ARBA00023015"/>
    </source>
</evidence>
<dbReference type="PANTHER" id="PTHR48111:SF22">
    <property type="entry name" value="REGULATOR OF RPOS"/>
    <property type="match status" value="1"/>
</dbReference>
<protein>
    <submittedName>
        <fullName evidence="8">Response regulator in two-component regulatory system with PhoQ</fullName>
    </submittedName>
</protein>
<dbReference type="AlphaFoldDB" id="A0A160TP11"/>
<evidence type="ECO:0000256" key="2">
    <source>
        <dbReference type="ARBA" id="ARBA00023012"/>
    </source>
</evidence>
<dbReference type="PROSITE" id="PS50110">
    <property type="entry name" value="RESPONSE_REGULATORY"/>
    <property type="match status" value="1"/>
</dbReference>
<keyword evidence="4" id="KW-0238">DNA-binding</keyword>